<evidence type="ECO:0000259" key="2">
    <source>
        <dbReference type="PROSITE" id="PS50404"/>
    </source>
</evidence>
<dbReference type="SUPFAM" id="SSF47616">
    <property type="entry name" value="GST C-terminal domain-like"/>
    <property type="match status" value="1"/>
</dbReference>
<dbReference type="CDD" id="cd03182">
    <property type="entry name" value="GST_C_GTT2_like"/>
    <property type="match status" value="1"/>
</dbReference>
<organism evidence="4 5">
    <name type="scientific">Pseudovibrio ascidiaceicola</name>
    <dbReference type="NCBI Taxonomy" id="285279"/>
    <lineage>
        <taxon>Bacteria</taxon>
        <taxon>Pseudomonadati</taxon>
        <taxon>Pseudomonadota</taxon>
        <taxon>Alphaproteobacteria</taxon>
        <taxon>Hyphomicrobiales</taxon>
        <taxon>Stappiaceae</taxon>
        <taxon>Pseudovibrio</taxon>
    </lineage>
</organism>
<accession>A0A1I4BDY8</accession>
<protein>
    <submittedName>
        <fullName evidence="4">Glutathione S-transferase</fullName>
    </submittedName>
</protein>
<dbReference type="Gene3D" id="3.40.30.10">
    <property type="entry name" value="Glutaredoxin"/>
    <property type="match status" value="1"/>
</dbReference>
<gene>
    <name evidence="4" type="ORF">SAMN04488518_107304</name>
</gene>
<dbReference type="InterPro" id="IPR034346">
    <property type="entry name" value="Gtt2-like_C"/>
</dbReference>
<dbReference type="CDD" id="cd03051">
    <property type="entry name" value="GST_N_GTT2_like"/>
    <property type="match status" value="1"/>
</dbReference>
<dbReference type="EMBL" id="FOSK01000007">
    <property type="protein sequence ID" value="SFK67014.1"/>
    <property type="molecule type" value="Genomic_DNA"/>
</dbReference>
<evidence type="ECO:0000313" key="4">
    <source>
        <dbReference type="EMBL" id="SFK67014.1"/>
    </source>
</evidence>
<dbReference type="InterPro" id="IPR034345">
    <property type="entry name" value="Gtt2-like_N"/>
</dbReference>
<feature type="domain" description="GST N-terminal" evidence="2">
    <location>
        <begin position="1"/>
        <end position="81"/>
    </location>
</feature>
<dbReference type="InterPro" id="IPR004046">
    <property type="entry name" value="GST_C"/>
</dbReference>
<comment type="similarity">
    <text evidence="1">Belongs to the GST superfamily.</text>
</comment>
<dbReference type="InterPro" id="IPR010987">
    <property type="entry name" value="Glutathione-S-Trfase_C-like"/>
</dbReference>
<feature type="domain" description="GST C-terminal" evidence="3">
    <location>
        <begin position="86"/>
        <end position="214"/>
    </location>
</feature>
<dbReference type="RefSeq" id="WP_093520701.1">
    <property type="nucleotide sequence ID" value="NZ_FOSK01000007.1"/>
</dbReference>
<dbReference type="PANTHER" id="PTHR44051">
    <property type="entry name" value="GLUTATHIONE S-TRANSFERASE-RELATED"/>
    <property type="match status" value="1"/>
</dbReference>
<proteinExistence type="inferred from homology"/>
<dbReference type="InterPro" id="IPR036282">
    <property type="entry name" value="Glutathione-S-Trfase_C_sf"/>
</dbReference>
<evidence type="ECO:0000256" key="1">
    <source>
        <dbReference type="RuleBase" id="RU003494"/>
    </source>
</evidence>
<evidence type="ECO:0000259" key="3">
    <source>
        <dbReference type="PROSITE" id="PS50405"/>
    </source>
</evidence>
<comment type="caution">
    <text evidence="4">The sequence shown here is derived from an EMBL/GenBank/DDBJ whole genome shotgun (WGS) entry which is preliminary data.</text>
</comment>
<name>A0A1I4BDY8_9HYPH</name>
<dbReference type="PROSITE" id="PS50404">
    <property type="entry name" value="GST_NTER"/>
    <property type="match status" value="1"/>
</dbReference>
<sequence>MKLYSHRQAPNPFRVTLFLAEKGVKVNTAYVDFMHGELKADEFKAINPFQRLPVLVLEDGTAISESCAICRYIEEMNPLKPLLGQTAKDRALIEMWNRRADLGLLNEVAQVFRHTNPAMAPLEQPQVKEWGEANRPKALATLAIFDAQLASNRFVAGDRYSIADITLFAAINFARVIKLQVPEELGNLRRWYSMMTERPGVQAALQVMKETSSA</sequence>
<dbReference type="Pfam" id="PF02798">
    <property type="entry name" value="GST_N"/>
    <property type="match status" value="1"/>
</dbReference>
<evidence type="ECO:0000313" key="5">
    <source>
        <dbReference type="Proteomes" id="UP000199598"/>
    </source>
</evidence>
<dbReference type="SUPFAM" id="SSF52833">
    <property type="entry name" value="Thioredoxin-like"/>
    <property type="match status" value="1"/>
</dbReference>
<dbReference type="InterPro" id="IPR004045">
    <property type="entry name" value="Glutathione_S-Trfase_N"/>
</dbReference>
<dbReference type="SFLD" id="SFLDG00358">
    <property type="entry name" value="Main_(cytGST)"/>
    <property type="match status" value="1"/>
</dbReference>
<dbReference type="InterPro" id="IPR036249">
    <property type="entry name" value="Thioredoxin-like_sf"/>
</dbReference>
<reference evidence="4 5" key="1">
    <citation type="submission" date="2016-10" db="EMBL/GenBank/DDBJ databases">
        <authorList>
            <person name="Varghese N."/>
            <person name="Submissions S."/>
        </authorList>
    </citation>
    <scope>NUCLEOTIDE SEQUENCE [LARGE SCALE GENOMIC DNA]</scope>
    <source>
        <strain evidence="4 5">DSM 16392</strain>
    </source>
</reference>
<dbReference type="Gene3D" id="1.20.1050.10">
    <property type="match status" value="1"/>
</dbReference>
<dbReference type="SFLD" id="SFLDS00019">
    <property type="entry name" value="Glutathione_Transferase_(cytos"/>
    <property type="match status" value="1"/>
</dbReference>
<dbReference type="PANTHER" id="PTHR44051:SF8">
    <property type="entry name" value="GLUTATHIONE S-TRANSFERASE GSTA"/>
    <property type="match status" value="1"/>
</dbReference>
<keyword evidence="5" id="KW-1185">Reference proteome</keyword>
<dbReference type="InterPro" id="IPR040079">
    <property type="entry name" value="Glutathione_S-Trfase"/>
</dbReference>
<dbReference type="Proteomes" id="UP000199598">
    <property type="component" value="Unassembled WGS sequence"/>
</dbReference>
<dbReference type="Pfam" id="PF00043">
    <property type="entry name" value="GST_C"/>
    <property type="match status" value="1"/>
</dbReference>
<dbReference type="PROSITE" id="PS50405">
    <property type="entry name" value="GST_CTER"/>
    <property type="match status" value="1"/>
</dbReference>